<sequence length="556" mass="63658">MLFSTKVKNIQRLQQIIKILLKYGFEDVVSTTSLKRFVPIDDWKRDNKPVLKFSRAERFRLVVEELGPTFIKFAQTLSNRPDILPQDLIEEFQKLQDNVPPFSEEEAIAIVEKETGMNLNDFVSFFDNKPLGAASIGQVHRARLKDGKDVVLKIQRPGAYEQILTDLRLLKEFVKHTHAFFLRHGLLNPDEVVETFEESIVSELDYTIEAKNLVQFRRANKDKDHVHIPYAHLEYTTKKLLVMEYVSGCKITDVRTIKSWGLSLKDVATSGMNIYLDQIFEQGFFHADPHPGNVLVRPDGKIILIDFGMIGRLSKYQRFGLANFLASMSRNDARGMALHLRRIAKETDHEDSKALEQDLNNMVDRYYTHGNEDATMAEVTTALQEIIYKHSLAVPGSIFLILRALAILEGIINVISPDLEVLPEIEPYAKKLAQEQFSFKNLSSDFYYTFYQLSSLFYNLPMEVRYILKKTRTGKLSINIDHKGLEPLIQQRKEAASNLNIVILISALLVTSALIMNAPIPYSSRNFLGMPFLSTIGFLSAFFMIIYLVIKPKNKI</sequence>
<dbReference type="InterPro" id="IPR000719">
    <property type="entry name" value="Prot_kinase_dom"/>
</dbReference>
<dbReference type="EMBL" id="CP076132">
    <property type="protein sequence ID" value="QWG00096.1"/>
    <property type="molecule type" value="Genomic_DNA"/>
</dbReference>
<dbReference type="AlphaFoldDB" id="A0AAX1MY93"/>
<keyword evidence="5" id="KW-1185">Reference proteome</keyword>
<keyword evidence="4" id="KW-0418">Kinase</keyword>
<keyword evidence="2" id="KW-1133">Transmembrane helix</keyword>
<accession>A0AAX1MY93</accession>
<dbReference type="InterPro" id="IPR011009">
    <property type="entry name" value="Kinase-like_dom_sf"/>
</dbReference>
<dbReference type="Gene3D" id="1.10.510.10">
    <property type="entry name" value="Transferase(Phosphotransferase) domain 1"/>
    <property type="match status" value="1"/>
</dbReference>
<dbReference type="Pfam" id="PF03109">
    <property type="entry name" value="ABC1"/>
    <property type="match status" value="1"/>
</dbReference>
<dbReference type="PROSITE" id="PS50011">
    <property type="entry name" value="PROTEIN_KINASE_DOM"/>
    <property type="match status" value="1"/>
</dbReference>
<dbReference type="InterPro" id="IPR004147">
    <property type="entry name" value="ABC1_dom"/>
</dbReference>
<keyword evidence="2" id="KW-0812">Transmembrane</keyword>
<dbReference type="RefSeq" id="WP_183363881.1">
    <property type="nucleotide sequence ID" value="NZ_CP076132.1"/>
</dbReference>
<evidence type="ECO:0000256" key="2">
    <source>
        <dbReference type="SAM" id="Phobius"/>
    </source>
</evidence>
<name>A0AAX1MY93_9BACT</name>
<dbReference type="CDD" id="cd05121">
    <property type="entry name" value="ABC1_ADCK3-like"/>
    <property type="match status" value="1"/>
</dbReference>
<comment type="similarity">
    <text evidence="1">Belongs to the protein kinase superfamily. ADCK protein kinase family.</text>
</comment>
<reference evidence="4 5" key="1">
    <citation type="submission" date="2021-05" db="EMBL/GenBank/DDBJ databases">
        <title>Comparative genomic studies on the polysaccharide-degrading batcterial strains of the Flammeovirga genus.</title>
        <authorList>
            <person name="Zewei F."/>
            <person name="Zheng Z."/>
            <person name="Yu L."/>
            <person name="Ruyue G."/>
            <person name="Yanhong M."/>
            <person name="Yuanyuan C."/>
            <person name="Jingyan G."/>
            <person name="Wenjun H."/>
        </authorList>
    </citation>
    <scope>NUCLEOTIDE SEQUENCE [LARGE SCALE GENOMIC DNA]</scope>
    <source>
        <strain evidence="4 5">NBRC:100898</strain>
    </source>
</reference>
<dbReference type="KEGG" id="fya:KMW28_10555"/>
<dbReference type="PANTHER" id="PTHR10566:SF113">
    <property type="entry name" value="PROTEIN ACTIVITY OF BC1 COMPLEX KINASE 7, CHLOROPLASTIC"/>
    <property type="match status" value="1"/>
</dbReference>
<gene>
    <name evidence="4" type="ORF">KMW28_10555</name>
</gene>
<evidence type="ECO:0000259" key="3">
    <source>
        <dbReference type="PROSITE" id="PS50011"/>
    </source>
</evidence>
<keyword evidence="2" id="KW-0472">Membrane</keyword>
<feature type="transmembrane region" description="Helical" evidence="2">
    <location>
        <begin position="499"/>
        <end position="520"/>
    </location>
</feature>
<dbReference type="Proteomes" id="UP000678679">
    <property type="component" value="Chromosome 1"/>
</dbReference>
<proteinExistence type="inferred from homology"/>
<dbReference type="GO" id="GO:0005524">
    <property type="term" value="F:ATP binding"/>
    <property type="evidence" value="ECO:0007669"/>
    <property type="project" value="InterPro"/>
</dbReference>
<dbReference type="InterPro" id="IPR050154">
    <property type="entry name" value="UbiB_kinase"/>
</dbReference>
<evidence type="ECO:0000256" key="1">
    <source>
        <dbReference type="ARBA" id="ARBA00009670"/>
    </source>
</evidence>
<feature type="transmembrane region" description="Helical" evidence="2">
    <location>
        <begin position="446"/>
        <end position="468"/>
    </location>
</feature>
<dbReference type="SUPFAM" id="SSF56112">
    <property type="entry name" value="Protein kinase-like (PK-like)"/>
    <property type="match status" value="1"/>
</dbReference>
<keyword evidence="4" id="KW-0808">Transferase</keyword>
<feature type="domain" description="Protein kinase" evidence="3">
    <location>
        <begin position="125"/>
        <end position="438"/>
    </location>
</feature>
<dbReference type="GO" id="GO:0004672">
    <property type="term" value="F:protein kinase activity"/>
    <property type="evidence" value="ECO:0007669"/>
    <property type="project" value="InterPro"/>
</dbReference>
<evidence type="ECO:0000313" key="5">
    <source>
        <dbReference type="Proteomes" id="UP000678679"/>
    </source>
</evidence>
<evidence type="ECO:0000313" key="4">
    <source>
        <dbReference type="EMBL" id="QWG00096.1"/>
    </source>
</evidence>
<feature type="transmembrane region" description="Helical" evidence="2">
    <location>
        <begin position="532"/>
        <end position="550"/>
    </location>
</feature>
<organism evidence="4 5">
    <name type="scientific">Flammeovirga yaeyamensis</name>
    <dbReference type="NCBI Taxonomy" id="367791"/>
    <lineage>
        <taxon>Bacteria</taxon>
        <taxon>Pseudomonadati</taxon>
        <taxon>Bacteroidota</taxon>
        <taxon>Cytophagia</taxon>
        <taxon>Cytophagales</taxon>
        <taxon>Flammeovirgaceae</taxon>
        <taxon>Flammeovirga</taxon>
    </lineage>
</organism>
<dbReference type="PANTHER" id="PTHR10566">
    <property type="entry name" value="CHAPERONE-ACTIVITY OF BC1 COMPLEX CABC1 -RELATED"/>
    <property type="match status" value="1"/>
</dbReference>
<protein>
    <submittedName>
        <fullName evidence="4">AarF/ABC1/UbiB kinase family protein</fullName>
    </submittedName>
</protein>